<protein>
    <submittedName>
        <fullName evidence="2">Uncharacterized protein</fullName>
    </submittedName>
</protein>
<evidence type="ECO:0000256" key="1">
    <source>
        <dbReference type="SAM" id="Coils"/>
    </source>
</evidence>
<feature type="coiled-coil region" evidence="1">
    <location>
        <begin position="18"/>
        <end position="52"/>
    </location>
</feature>
<sequence length="57" mass="6592">ANNGDEKLNKNIDSKIIKESIDKKDQDFLEELERLKRQEKEATDAAETLRVTFAQIT</sequence>
<keyword evidence="1" id="KW-0175">Coiled coil</keyword>
<comment type="caution">
    <text evidence="2">The sequence shown here is derived from an EMBL/GenBank/DDBJ whole genome shotgun (WGS) entry which is preliminary data.</text>
</comment>
<reference evidence="2" key="1">
    <citation type="journal article" date="2019" name="Sci. Rep.">
        <title>Draft genome of Tanacetum cinerariifolium, the natural source of mosquito coil.</title>
        <authorList>
            <person name="Yamashiro T."/>
            <person name="Shiraishi A."/>
            <person name="Satake H."/>
            <person name="Nakayama K."/>
        </authorList>
    </citation>
    <scope>NUCLEOTIDE SEQUENCE</scope>
</reference>
<evidence type="ECO:0000313" key="2">
    <source>
        <dbReference type="EMBL" id="GFD59040.1"/>
    </source>
</evidence>
<dbReference type="EMBL" id="BKCJ011860438">
    <property type="protein sequence ID" value="GFD59040.1"/>
    <property type="molecule type" value="Genomic_DNA"/>
</dbReference>
<organism evidence="2">
    <name type="scientific">Tanacetum cinerariifolium</name>
    <name type="common">Dalmatian daisy</name>
    <name type="synonym">Chrysanthemum cinerariifolium</name>
    <dbReference type="NCBI Taxonomy" id="118510"/>
    <lineage>
        <taxon>Eukaryota</taxon>
        <taxon>Viridiplantae</taxon>
        <taxon>Streptophyta</taxon>
        <taxon>Embryophyta</taxon>
        <taxon>Tracheophyta</taxon>
        <taxon>Spermatophyta</taxon>
        <taxon>Magnoliopsida</taxon>
        <taxon>eudicotyledons</taxon>
        <taxon>Gunneridae</taxon>
        <taxon>Pentapetalae</taxon>
        <taxon>asterids</taxon>
        <taxon>campanulids</taxon>
        <taxon>Asterales</taxon>
        <taxon>Asteraceae</taxon>
        <taxon>Asteroideae</taxon>
        <taxon>Anthemideae</taxon>
        <taxon>Anthemidinae</taxon>
        <taxon>Tanacetum</taxon>
    </lineage>
</organism>
<feature type="non-terminal residue" evidence="2">
    <location>
        <position position="1"/>
    </location>
</feature>
<dbReference type="AlphaFoldDB" id="A0A699XL03"/>
<accession>A0A699XL03</accession>
<proteinExistence type="predicted"/>
<gene>
    <name evidence="2" type="ORF">Tci_931009</name>
</gene>
<name>A0A699XL03_TANCI</name>